<evidence type="ECO:0000313" key="9">
    <source>
        <dbReference type="Proteomes" id="UP001567350"/>
    </source>
</evidence>
<dbReference type="InterPro" id="IPR000620">
    <property type="entry name" value="EamA_dom"/>
</dbReference>
<keyword evidence="3 6" id="KW-0812">Transmembrane</keyword>
<evidence type="ECO:0000256" key="5">
    <source>
        <dbReference type="ARBA" id="ARBA00023136"/>
    </source>
</evidence>
<dbReference type="InterPro" id="IPR051258">
    <property type="entry name" value="Diverse_Substrate_Transporter"/>
</dbReference>
<comment type="subcellular location">
    <subcellularLocation>
        <location evidence="1">Cell membrane</location>
        <topology evidence="1">Multi-pass membrane protein</topology>
    </subcellularLocation>
</comment>
<organism evidence="8 9">
    <name type="scientific">Comamonas jiangduensis</name>
    <dbReference type="NCBI Taxonomy" id="1194168"/>
    <lineage>
        <taxon>Bacteria</taxon>
        <taxon>Pseudomonadati</taxon>
        <taxon>Pseudomonadota</taxon>
        <taxon>Betaproteobacteria</taxon>
        <taxon>Burkholderiales</taxon>
        <taxon>Comamonadaceae</taxon>
        <taxon>Comamonas</taxon>
    </lineage>
</organism>
<dbReference type="RefSeq" id="WP_370890567.1">
    <property type="nucleotide sequence ID" value="NZ_JBGJLR010000002.1"/>
</dbReference>
<evidence type="ECO:0000256" key="6">
    <source>
        <dbReference type="SAM" id="Phobius"/>
    </source>
</evidence>
<keyword evidence="4 6" id="KW-1133">Transmembrane helix</keyword>
<dbReference type="SUPFAM" id="SSF103481">
    <property type="entry name" value="Multidrug resistance efflux transporter EmrE"/>
    <property type="match status" value="2"/>
</dbReference>
<feature type="transmembrane region" description="Helical" evidence="6">
    <location>
        <begin position="206"/>
        <end position="229"/>
    </location>
</feature>
<feature type="transmembrane region" description="Helical" evidence="6">
    <location>
        <begin position="73"/>
        <end position="90"/>
    </location>
</feature>
<feature type="transmembrane region" description="Helical" evidence="6">
    <location>
        <begin position="149"/>
        <end position="165"/>
    </location>
</feature>
<feature type="transmembrane region" description="Helical" evidence="6">
    <location>
        <begin position="7"/>
        <end position="29"/>
    </location>
</feature>
<keyword evidence="5 6" id="KW-0472">Membrane</keyword>
<comment type="caution">
    <text evidence="8">The sequence shown here is derived from an EMBL/GenBank/DDBJ whole genome shotgun (WGS) entry which is preliminary data.</text>
</comment>
<evidence type="ECO:0000256" key="3">
    <source>
        <dbReference type="ARBA" id="ARBA00022692"/>
    </source>
</evidence>
<evidence type="ECO:0000256" key="2">
    <source>
        <dbReference type="ARBA" id="ARBA00022475"/>
    </source>
</evidence>
<feature type="transmembrane region" description="Helical" evidence="6">
    <location>
        <begin position="96"/>
        <end position="114"/>
    </location>
</feature>
<keyword evidence="9" id="KW-1185">Reference proteome</keyword>
<dbReference type="PANTHER" id="PTHR42920:SF5">
    <property type="entry name" value="EAMA DOMAIN-CONTAINING PROTEIN"/>
    <property type="match status" value="1"/>
</dbReference>
<protein>
    <submittedName>
        <fullName evidence="8">DMT family transporter</fullName>
    </submittedName>
</protein>
<keyword evidence="2" id="KW-1003">Cell membrane</keyword>
<evidence type="ECO:0000256" key="4">
    <source>
        <dbReference type="ARBA" id="ARBA00022989"/>
    </source>
</evidence>
<dbReference type="Pfam" id="PF00892">
    <property type="entry name" value="EamA"/>
    <property type="match status" value="1"/>
</dbReference>
<feature type="transmembrane region" description="Helical" evidence="6">
    <location>
        <begin position="41"/>
        <end position="61"/>
    </location>
</feature>
<proteinExistence type="predicted"/>
<evidence type="ECO:0000313" key="8">
    <source>
        <dbReference type="EMBL" id="MEZ2738461.1"/>
    </source>
</evidence>
<dbReference type="Proteomes" id="UP001567350">
    <property type="component" value="Unassembled WGS sequence"/>
</dbReference>
<accession>A0ABV4IB79</accession>
<dbReference type="EMBL" id="JBGJLR010000002">
    <property type="protein sequence ID" value="MEZ2738461.1"/>
    <property type="molecule type" value="Genomic_DNA"/>
</dbReference>
<dbReference type="PANTHER" id="PTHR42920">
    <property type="entry name" value="OS03G0707200 PROTEIN-RELATED"/>
    <property type="match status" value="1"/>
</dbReference>
<feature type="transmembrane region" description="Helical" evidence="6">
    <location>
        <begin position="121"/>
        <end position="137"/>
    </location>
</feature>
<name>A0ABV4IB79_9BURK</name>
<feature type="domain" description="EamA" evidence="7">
    <location>
        <begin position="148"/>
        <end position="275"/>
    </location>
</feature>
<evidence type="ECO:0000256" key="1">
    <source>
        <dbReference type="ARBA" id="ARBA00004651"/>
    </source>
</evidence>
<gene>
    <name evidence="8" type="ORF">ACBP88_03130</name>
</gene>
<evidence type="ECO:0000259" key="7">
    <source>
        <dbReference type="Pfam" id="PF00892"/>
    </source>
</evidence>
<feature type="transmembrane region" description="Helical" evidence="6">
    <location>
        <begin position="172"/>
        <end position="194"/>
    </location>
</feature>
<feature type="transmembrane region" description="Helical" evidence="6">
    <location>
        <begin position="261"/>
        <end position="282"/>
    </location>
</feature>
<sequence>MSAQRPAYLLPILAIFGSIVFLCTGTSWAKNALFPEVGAQGTTALRLGFSATLMLLFWRPWRTPIARQDLRSIALYGATLGIMCLSFYLALRTLPFGIAVAIEFAGPLSVAVWSSRRPLDYGWIALAVLGLGLLLPLGHDVHTLDPAGIAYASIGAIGWACYIVFGKRVGHLPISITAPLGAAVAALVVVPVGVAHAGAALLSPSVLLTGLGVALISSAIPISLELFALKHLPKHVFGTMISMEPAVAALLALVFLGEVLSFTQCVAIALIMTASMGCALTAQARWAKPVPAVAEAA</sequence>
<reference evidence="8 9" key="1">
    <citation type="submission" date="2024-08" db="EMBL/GenBank/DDBJ databases">
        <authorList>
            <person name="Feng Z."/>
            <person name="Ronholm J."/>
        </authorList>
    </citation>
    <scope>NUCLEOTIDE SEQUENCE [LARGE SCALE GENOMIC DNA]</scope>
    <source>
        <strain evidence="8 9">4-AB0-8</strain>
    </source>
</reference>
<dbReference type="InterPro" id="IPR037185">
    <property type="entry name" value="EmrE-like"/>
</dbReference>